<dbReference type="Proteomes" id="UP000002698">
    <property type="component" value="Chromosome"/>
</dbReference>
<dbReference type="EMBL" id="CR936259">
    <property type="protein sequence ID" value="CAI50938.1"/>
    <property type="molecule type" value="Genomic_DNA"/>
</dbReference>
<dbReference type="RefSeq" id="WP_011323372.1">
    <property type="nucleotide sequence ID" value="NC_007426.1"/>
</dbReference>
<feature type="compositionally biased region" description="Polar residues" evidence="1">
    <location>
        <begin position="458"/>
        <end position="467"/>
    </location>
</feature>
<feature type="region of interest" description="Disordered" evidence="1">
    <location>
        <begin position="56"/>
        <end position="86"/>
    </location>
</feature>
<dbReference type="AlphaFoldDB" id="Q3ILT2"/>
<organism evidence="3 4">
    <name type="scientific">Natronomonas pharaonis (strain ATCC 35678 / DSM 2160 / CIP 103997 / JCM 8858 / NBRC 14720 / NCIMB 2260 / Gabara)</name>
    <name type="common">Halobacterium pharaonis</name>
    <dbReference type="NCBI Taxonomy" id="348780"/>
    <lineage>
        <taxon>Archaea</taxon>
        <taxon>Methanobacteriati</taxon>
        <taxon>Methanobacteriota</taxon>
        <taxon>Stenosarchaea group</taxon>
        <taxon>Halobacteria</taxon>
        <taxon>Halobacteriales</taxon>
        <taxon>Natronomonadaceae</taxon>
        <taxon>Natronomonas</taxon>
    </lineage>
</organism>
<keyword evidence="3" id="KW-0614">Plasmid</keyword>
<gene>
    <name evidence="2" type="ordered locus">NP_3320A</name>
    <name evidence="3" type="ordered locus">NP_7044A</name>
</gene>
<protein>
    <submittedName>
        <fullName evidence="3">Uncharacterized protein</fullName>
    </submittedName>
</protein>
<evidence type="ECO:0000313" key="3">
    <source>
        <dbReference type="EMBL" id="CAI50938.1"/>
    </source>
</evidence>
<dbReference type="EnsemblBacteria" id="CAI49751">
    <property type="protein sequence ID" value="CAI49751"/>
    <property type="gene ID" value="NP_3320A"/>
</dbReference>
<keyword evidence="4" id="KW-1185">Reference proteome</keyword>
<dbReference type="eggNOG" id="arCOG09042">
    <property type="taxonomic scope" value="Archaea"/>
</dbReference>
<proteinExistence type="predicted"/>
<accession>Q3ILT2</accession>
<evidence type="ECO:0000256" key="1">
    <source>
        <dbReference type="SAM" id="MobiDB-lite"/>
    </source>
</evidence>
<dbReference type="STRING" id="348780.NP_3320A"/>
<name>Q3ILT2_NATPD</name>
<dbReference type="HOGENOM" id="CLU_584784_0_0_2"/>
<dbReference type="KEGG" id="nph:NP_3320A"/>
<reference evidence="3 4" key="1">
    <citation type="journal article" date="2005" name="Genome Res.">
        <title>Living with two extremes: conclusions from the genome sequence of Natronomonas pharaonis.</title>
        <authorList>
            <person name="Falb M."/>
            <person name="Pfeiffer F."/>
            <person name="Palm P."/>
            <person name="Rodewald K."/>
            <person name="Hickmann V."/>
            <person name="Tittor J."/>
            <person name="Oesterhelt D."/>
        </authorList>
    </citation>
    <scope>NUCLEOTIDE SEQUENCE [LARGE SCALE GENOMIC DNA]</scope>
    <source>
        <strain evidence="4">ATCC 35678 / DSM 2160 / CIP 103997 / JCM 8858 / NBRC 14720 / NCIMB 2260 / Gabara</strain>
        <strain evidence="3">Gabara</strain>
        <plasmid evidence="3">PL23</plasmid>
    </source>
</reference>
<geneLocation type="plasmid" evidence="3 4">
    <name>PL23</name>
</geneLocation>
<dbReference type="Proteomes" id="UP000002698">
    <property type="component" value="Plasmid PL23"/>
</dbReference>
<evidence type="ECO:0000313" key="2">
    <source>
        <dbReference type="EMBL" id="CAI49751.1"/>
    </source>
</evidence>
<feature type="compositionally biased region" description="Basic and acidic residues" evidence="1">
    <location>
        <begin position="64"/>
        <end position="75"/>
    </location>
</feature>
<dbReference type="EnsemblBacteria" id="CAI50938">
    <property type="protein sequence ID" value="CAI50938"/>
    <property type="gene ID" value="NP_7044A"/>
</dbReference>
<feature type="compositionally biased region" description="Basic and acidic residues" evidence="1">
    <location>
        <begin position="260"/>
        <end position="285"/>
    </location>
</feature>
<sequence>MRTFQNTSVTEVEFGRLDYARQARDELPNEALDVDDDGREKRLIVDKDAIDRRTMSRVEGLAADSRDSARGDMHGQAELTQSERNQLDFSRTTIPEARTAKASLQSEGVDDWVAHFDPTLTTSEMADKARDSAIGGGQRMDAEDSVRAQDRRHAEAFREVQGQAERRARDGCEQGFEDACDQLVEEFGFERAEAEQLLRQRQAEAVAQADLQDTSFLRAATNGRYLQEPPEPAPNAPGWRKASTGRFIGYDLVDPRAKRHPETGHIAETDPIELSRREARARYGDPDGGSTSPGSREEAKREALFEFEPMDRGEDIMAQAAAADVTLSPDEADPEYPAGATGRTAMGGFNPHYGGEVAPNTNTPLDETPPDIARGDDPFDMSENGGLLSDDRDRQGTLDAGLDAGTTRDRSGEIAGSAGFEDRRDELQPDNDAGEQTGLVEVESDIGDGQTDLFGGSATETTGGEYR</sequence>
<feature type="region of interest" description="Disordered" evidence="1">
    <location>
        <begin position="260"/>
        <end position="300"/>
    </location>
</feature>
<feature type="region of interest" description="Disordered" evidence="1">
    <location>
        <begin position="326"/>
        <end position="467"/>
    </location>
</feature>
<dbReference type="KEGG" id="nph:NP_7044A"/>
<dbReference type="GeneID" id="3703482"/>
<dbReference type="OrthoDB" id="271889at2157"/>
<evidence type="ECO:0000313" key="4">
    <source>
        <dbReference type="Proteomes" id="UP000002698"/>
    </source>
</evidence>
<dbReference type="EMBL" id="CR936257">
    <property type="protein sequence ID" value="CAI49751.1"/>
    <property type="molecule type" value="Genomic_DNA"/>
</dbReference>